<dbReference type="EMBL" id="QKOX01000005">
    <property type="protein sequence ID" value="RWT24465.1"/>
    <property type="molecule type" value="Genomic_DNA"/>
</dbReference>
<sequence>MKANDNRTLPGPTALPEARFSDLINERLTAIRSIIAQITLTTAREAVIARLRPPLWLPGMLYE</sequence>
<gene>
    <name evidence="1" type="ORF">DN603_06635</name>
</gene>
<dbReference type="Proteomes" id="UP000288843">
    <property type="component" value="Unassembled WGS sequence"/>
</dbReference>
<proteinExistence type="predicted"/>
<comment type="caution">
    <text evidence="1">The sequence shown here is derived from an EMBL/GenBank/DDBJ whole genome shotgun (WGS) entry which is preliminary data.</text>
</comment>
<evidence type="ECO:0000313" key="2">
    <source>
        <dbReference type="Proteomes" id="UP000288843"/>
    </source>
</evidence>
<evidence type="ECO:0000313" key="1">
    <source>
        <dbReference type="EMBL" id="RWT24465.1"/>
    </source>
</evidence>
<protein>
    <submittedName>
        <fullName evidence="1">Uncharacterized protein</fullName>
    </submittedName>
</protein>
<accession>A0A443VRC3</accession>
<reference evidence="1 2" key="1">
    <citation type="submission" date="2018-06" db="EMBL/GenBank/DDBJ databases">
        <title>Carbapenemase-producing Enterobacteriaceae present in wastewater treatment plant effluent and nearby surface waters in the US.</title>
        <authorList>
            <person name="Mathys D.A."/>
            <person name="Mollenkopf D.F."/>
            <person name="Feicht S.M."/>
            <person name="Adams R.J."/>
            <person name="Albers A.L."/>
            <person name="Stuever D.M."/>
            <person name="Daniels J.B."/>
            <person name="Wittum T.E."/>
        </authorList>
    </citation>
    <scope>NUCLEOTIDE SEQUENCE [LARGE SCALE GENOMIC DNA]</scope>
    <source>
        <strain evidence="1 2">GEO_47_Down_B</strain>
    </source>
</reference>
<organism evidence="1 2">
    <name type="scientific">Raoultella planticola</name>
    <name type="common">Klebsiella planticola</name>
    <dbReference type="NCBI Taxonomy" id="575"/>
    <lineage>
        <taxon>Bacteria</taxon>
        <taxon>Pseudomonadati</taxon>
        <taxon>Pseudomonadota</taxon>
        <taxon>Gammaproteobacteria</taxon>
        <taxon>Enterobacterales</taxon>
        <taxon>Enterobacteriaceae</taxon>
        <taxon>Klebsiella/Raoultella group</taxon>
        <taxon>Raoultella</taxon>
    </lineage>
</organism>
<name>A0A443VRC3_RAOPL</name>
<dbReference type="AlphaFoldDB" id="A0A443VRC3"/>